<feature type="region of interest" description="Disordered" evidence="12">
    <location>
        <begin position="34"/>
        <end position="53"/>
    </location>
</feature>
<evidence type="ECO:0000313" key="16">
    <source>
        <dbReference type="Proteomes" id="UP000271469"/>
    </source>
</evidence>
<dbReference type="SMART" id="SM01192">
    <property type="entry name" value="Enolase_C"/>
    <property type="match status" value="1"/>
</dbReference>
<dbReference type="GO" id="GO:0005576">
    <property type="term" value="C:extracellular region"/>
    <property type="evidence" value="ECO:0007669"/>
    <property type="project" value="UniProtKB-SubCell"/>
</dbReference>
<comment type="cofactor">
    <cofactor evidence="9">
        <name>Mg(2+)</name>
        <dbReference type="ChEBI" id="CHEBI:18420"/>
    </cofactor>
    <text evidence="9">Binds a second Mg(2+) ion via substrate during catalysis.</text>
</comment>
<accession>A0A3G8JQ02</accession>
<protein>
    <recommendedName>
        <fullName evidence="4 9">Enolase</fullName>
        <ecNumber evidence="3 9">4.2.1.11</ecNumber>
    </recommendedName>
    <alternativeName>
        <fullName evidence="9">2-phospho-D-glycerate hydro-lyase</fullName>
    </alternativeName>
    <alternativeName>
        <fullName evidence="9">2-phosphoglycerate dehydratase</fullName>
    </alternativeName>
</protein>
<feature type="binding site" evidence="9 11">
    <location>
        <position position="245"/>
    </location>
    <ligand>
        <name>Mg(2+)</name>
        <dbReference type="ChEBI" id="CHEBI:18420"/>
    </ligand>
</feature>
<feature type="compositionally biased region" description="Polar residues" evidence="12">
    <location>
        <begin position="35"/>
        <end position="48"/>
    </location>
</feature>
<feature type="binding site" evidence="9">
    <location>
        <position position="392"/>
    </location>
    <ligand>
        <name>(2R)-2-phosphoglycerate</name>
        <dbReference type="ChEBI" id="CHEBI:58289"/>
    </ligand>
</feature>
<dbReference type="AlphaFoldDB" id="A0A3G8JQ02"/>
<evidence type="ECO:0000259" key="13">
    <source>
        <dbReference type="SMART" id="SM01192"/>
    </source>
</evidence>
<dbReference type="SFLD" id="SFLDS00001">
    <property type="entry name" value="Enolase"/>
    <property type="match status" value="1"/>
</dbReference>
<keyword evidence="8 9" id="KW-0456">Lyase</keyword>
<comment type="similarity">
    <text evidence="2 9">Belongs to the enolase family.</text>
</comment>
<organism evidence="15 16">
    <name type="scientific">Gordonia insulae</name>
    <dbReference type="NCBI Taxonomy" id="2420509"/>
    <lineage>
        <taxon>Bacteria</taxon>
        <taxon>Bacillati</taxon>
        <taxon>Actinomycetota</taxon>
        <taxon>Actinomycetes</taxon>
        <taxon>Mycobacteriales</taxon>
        <taxon>Gordoniaceae</taxon>
        <taxon>Gordonia</taxon>
    </lineage>
</organism>
<gene>
    <name evidence="15" type="primary">eno_2</name>
    <name evidence="9" type="synonym">eno</name>
    <name evidence="15" type="ORF">D7316_02831</name>
</gene>
<dbReference type="Pfam" id="PF00113">
    <property type="entry name" value="Enolase_C"/>
    <property type="match status" value="1"/>
</dbReference>
<feature type="domain" description="Enolase N-terminal" evidence="14">
    <location>
        <begin position="6"/>
        <end position="135"/>
    </location>
</feature>
<dbReference type="PANTHER" id="PTHR11902">
    <property type="entry name" value="ENOLASE"/>
    <property type="match status" value="1"/>
</dbReference>
<dbReference type="SMART" id="SM01193">
    <property type="entry name" value="Enolase_N"/>
    <property type="match status" value="1"/>
</dbReference>
<keyword evidence="16" id="KW-1185">Reference proteome</keyword>
<feature type="domain" description="Enolase C-terminal TIM barrel" evidence="13">
    <location>
        <begin position="141"/>
        <end position="429"/>
    </location>
</feature>
<dbReference type="NCBIfam" id="TIGR01060">
    <property type="entry name" value="eno"/>
    <property type="match status" value="1"/>
</dbReference>
<dbReference type="InterPro" id="IPR020809">
    <property type="entry name" value="Enolase_CS"/>
</dbReference>
<evidence type="ECO:0000256" key="7">
    <source>
        <dbReference type="ARBA" id="ARBA00023152"/>
    </source>
</evidence>
<dbReference type="HAMAP" id="MF_00318">
    <property type="entry name" value="Enolase"/>
    <property type="match status" value="1"/>
</dbReference>
<feature type="binding site" evidence="9">
    <location>
        <position position="165"/>
    </location>
    <ligand>
        <name>(2R)-2-phosphoglycerate</name>
        <dbReference type="ChEBI" id="CHEBI:58289"/>
    </ligand>
</feature>
<feature type="binding site" evidence="9 11">
    <location>
        <position position="290"/>
    </location>
    <ligand>
        <name>Mg(2+)</name>
        <dbReference type="ChEBI" id="CHEBI:18420"/>
    </ligand>
</feature>
<comment type="function">
    <text evidence="9">Catalyzes the reversible conversion of 2-phosphoglycerate (2-PG) into phosphoenolpyruvate (PEP). It is essential for the degradation of carbohydrates via glycolysis.</text>
</comment>
<feature type="binding site" evidence="9">
    <location>
        <position position="341"/>
    </location>
    <ligand>
        <name>(2R)-2-phosphoglycerate</name>
        <dbReference type="ChEBI" id="CHEBI:58289"/>
    </ligand>
</feature>
<dbReference type="Pfam" id="PF03952">
    <property type="entry name" value="Enolase_N"/>
    <property type="match status" value="1"/>
</dbReference>
<keyword evidence="9" id="KW-0963">Cytoplasm</keyword>
<reference evidence="15 16" key="1">
    <citation type="submission" date="2018-11" db="EMBL/GenBank/DDBJ databases">
        <title>Gordonia insulae sp. nov., isolated from an island soil.</title>
        <authorList>
            <person name="Kim Y.S."/>
            <person name="Kim S.B."/>
        </authorList>
    </citation>
    <scope>NUCLEOTIDE SEQUENCE [LARGE SCALE GENOMIC DNA]</scope>
    <source>
        <strain evidence="15 16">MMS17-SY073</strain>
    </source>
</reference>
<dbReference type="InterPro" id="IPR000941">
    <property type="entry name" value="Enolase"/>
</dbReference>
<dbReference type="PROSITE" id="PS00164">
    <property type="entry name" value="ENOLASE"/>
    <property type="match status" value="1"/>
</dbReference>
<dbReference type="SFLD" id="SFLDG00178">
    <property type="entry name" value="enolase"/>
    <property type="match status" value="1"/>
</dbReference>
<dbReference type="PRINTS" id="PR00148">
    <property type="entry name" value="ENOLASE"/>
</dbReference>
<dbReference type="KEGG" id="gom:D7316_02831"/>
<dbReference type="EC" id="4.2.1.11" evidence="3 9"/>
<dbReference type="SUPFAM" id="SSF54826">
    <property type="entry name" value="Enolase N-terminal domain-like"/>
    <property type="match status" value="1"/>
</dbReference>
<dbReference type="Gene3D" id="3.30.390.10">
    <property type="entry name" value="Enolase-like, N-terminal domain"/>
    <property type="match status" value="1"/>
</dbReference>
<evidence type="ECO:0000259" key="14">
    <source>
        <dbReference type="SMART" id="SM01193"/>
    </source>
</evidence>
<evidence type="ECO:0000256" key="2">
    <source>
        <dbReference type="ARBA" id="ARBA00009604"/>
    </source>
</evidence>
<dbReference type="InterPro" id="IPR036849">
    <property type="entry name" value="Enolase-like_C_sf"/>
</dbReference>
<dbReference type="InterPro" id="IPR020811">
    <property type="entry name" value="Enolase_N"/>
</dbReference>
<evidence type="ECO:0000256" key="6">
    <source>
        <dbReference type="ARBA" id="ARBA00022842"/>
    </source>
</evidence>
<evidence type="ECO:0000256" key="8">
    <source>
        <dbReference type="ARBA" id="ARBA00023239"/>
    </source>
</evidence>
<evidence type="ECO:0000256" key="11">
    <source>
        <dbReference type="PIRSR" id="PIRSR001400-3"/>
    </source>
</evidence>
<sequence length="434" mass="45164">MTDTTVDSVFAWEALDSRGKPTVACEVVLADGTRGHTSVPSGASTGTHEASELRDGGHRYGGQGVLTAVRNANTVLAQAVRGVDATDQVAIDQALRAADGTENLSALGANAVLAISIGSAIAAASAQGRSLYRSVDDSGQRPLLPLPMVNVLSGGAHAGRAIDVQDFLVVPMAAGSFAEAIEICARVRAGATQVLDERGLPTALVADEGGLGPVLPSNRAALDIMVEGIERAGLQPGADAAIAIDVAATQFHTAENTYVLSAEQGRTLRSAELVDELVSWTEHYPIVSLEDALAEDDWSGWAEATTRLGHCQLLGDDLFVTNPARLQRGIDGWVANAVLVKPNQIGTLTDARTVVTTAQAAGYRTVLSARSGETEDSWLADLAVGWRTGQIKVGSTMRSERTAKWNRLLRIEAELGDQADFAGAAAIAASGVRA</sequence>
<dbReference type="SUPFAM" id="SSF51604">
    <property type="entry name" value="Enolase C-terminal domain-like"/>
    <property type="match status" value="1"/>
</dbReference>
<comment type="subcellular location">
    <subcellularLocation>
        <location evidence="9">Cytoplasm</location>
    </subcellularLocation>
    <subcellularLocation>
        <location evidence="9">Secreted</location>
    </subcellularLocation>
    <subcellularLocation>
        <location evidence="9">Cell surface</location>
    </subcellularLocation>
    <text evidence="9">Fractions of enolase are present in both the cytoplasm and on the cell surface.</text>
</comment>
<feature type="binding site" evidence="9 11">
    <location>
        <position position="316"/>
    </location>
    <ligand>
        <name>Mg(2+)</name>
        <dbReference type="ChEBI" id="CHEBI:18420"/>
    </ligand>
</feature>
<keyword evidence="5 9" id="KW-0964">Secreted</keyword>
<dbReference type="GO" id="GO:0004634">
    <property type="term" value="F:phosphopyruvate hydratase activity"/>
    <property type="evidence" value="ECO:0007669"/>
    <property type="project" value="UniProtKB-UniRule"/>
</dbReference>
<dbReference type="InterPro" id="IPR020810">
    <property type="entry name" value="Enolase_C"/>
</dbReference>
<feature type="active site" description="Proton acceptor" evidence="9 10">
    <location>
        <position position="341"/>
    </location>
</feature>
<feature type="binding site" evidence="9">
    <location>
        <position position="371"/>
    </location>
    <ligand>
        <name>(2R)-2-phosphoglycerate</name>
        <dbReference type="ChEBI" id="CHEBI:58289"/>
    </ligand>
</feature>
<evidence type="ECO:0000313" key="15">
    <source>
        <dbReference type="EMBL" id="AZG46230.1"/>
    </source>
</evidence>
<evidence type="ECO:0000256" key="1">
    <source>
        <dbReference type="ARBA" id="ARBA00005031"/>
    </source>
</evidence>
<keyword evidence="7 9" id="KW-0324">Glycolysis</keyword>
<evidence type="ECO:0000256" key="4">
    <source>
        <dbReference type="ARBA" id="ARBA00017068"/>
    </source>
</evidence>
<dbReference type="PIRSF" id="PIRSF001400">
    <property type="entry name" value="Enolase"/>
    <property type="match status" value="1"/>
</dbReference>
<dbReference type="UniPathway" id="UPA00109">
    <property type="reaction ID" value="UER00187"/>
</dbReference>
<comment type="pathway">
    <text evidence="1 9">Carbohydrate degradation; glycolysis; pyruvate from D-glyceraldehyde 3-phosphate: step 4/5.</text>
</comment>
<dbReference type="OrthoDB" id="4577602at2"/>
<evidence type="ECO:0000256" key="12">
    <source>
        <dbReference type="SAM" id="MobiDB-lite"/>
    </source>
</evidence>
<dbReference type="SFLD" id="SFLDF00002">
    <property type="entry name" value="enolase"/>
    <property type="match status" value="1"/>
</dbReference>
<proteinExistence type="inferred from homology"/>
<evidence type="ECO:0000256" key="9">
    <source>
        <dbReference type="HAMAP-Rule" id="MF_00318"/>
    </source>
</evidence>
<comment type="catalytic activity">
    <reaction evidence="9">
        <text>(2R)-2-phosphoglycerate = phosphoenolpyruvate + H2O</text>
        <dbReference type="Rhea" id="RHEA:10164"/>
        <dbReference type="ChEBI" id="CHEBI:15377"/>
        <dbReference type="ChEBI" id="CHEBI:58289"/>
        <dbReference type="ChEBI" id="CHEBI:58702"/>
        <dbReference type="EC" id="4.2.1.11"/>
    </reaction>
</comment>
<dbReference type="InterPro" id="IPR029017">
    <property type="entry name" value="Enolase-like_N"/>
</dbReference>
<dbReference type="GO" id="GO:0000287">
    <property type="term" value="F:magnesium ion binding"/>
    <property type="evidence" value="ECO:0007669"/>
    <property type="project" value="UniProtKB-UniRule"/>
</dbReference>
<dbReference type="GO" id="GO:0006096">
    <property type="term" value="P:glycolytic process"/>
    <property type="evidence" value="ECO:0007669"/>
    <property type="project" value="UniProtKB-UniRule"/>
</dbReference>
<keyword evidence="9 11" id="KW-0479">Metal-binding</keyword>
<evidence type="ECO:0000256" key="3">
    <source>
        <dbReference type="ARBA" id="ARBA00012058"/>
    </source>
</evidence>
<dbReference type="GO" id="GO:0009986">
    <property type="term" value="C:cell surface"/>
    <property type="evidence" value="ECO:0007669"/>
    <property type="project" value="UniProtKB-SubCell"/>
</dbReference>
<dbReference type="RefSeq" id="WP_124708777.1">
    <property type="nucleotide sequence ID" value="NZ_CP033972.1"/>
</dbReference>
<dbReference type="PANTHER" id="PTHR11902:SF1">
    <property type="entry name" value="ENOLASE"/>
    <property type="match status" value="1"/>
</dbReference>
<feature type="binding site" evidence="9">
    <location>
        <position position="370"/>
    </location>
    <ligand>
        <name>(2R)-2-phosphoglycerate</name>
        <dbReference type="ChEBI" id="CHEBI:58289"/>
    </ligand>
</feature>
<keyword evidence="6 9" id="KW-0460">Magnesium</keyword>
<dbReference type="Gene3D" id="3.20.20.120">
    <property type="entry name" value="Enolase-like C-terminal domain"/>
    <property type="match status" value="1"/>
</dbReference>
<dbReference type="Proteomes" id="UP000271469">
    <property type="component" value="Chromosome"/>
</dbReference>
<comment type="cofactor">
    <cofactor evidence="11">
        <name>Mg(2+)</name>
        <dbReference type="ChEBI" id="CHEBI:18420"/>
    </cofactor>
    <text evidence="11">Mg(2+) is required for catalysis and for stabilizing the dimer.</text>
</comment>
<feature type="active site" description="Proton donor" evidence="9 10">
    <location>
        <position position="208"/>
    </location>
</feature>
<name>A0A3G8JQ02_9ACTN</name>
<dbReference type="GO" id="GO:0000015">
    <property type="term" value="C:phosphopyruvate hydratase complex"/>
    <property type="evidence" value="ECO:0007669"/>
    <property type="project" value="InterPro"/>
</dbReference>
<dbReference type="EMBL" id="CP033972">
    <property type="protein sequence ID" value="AZG46230.1"/>
    <property type="molecule type" value="Genomic_DNA"/>
</dbReference>
<evidence type="ECO:0000256" key="5">
    <source>
        <dbReference type="ARBA" id="ARBA00022525"/>
    </source>
</evidence>
<evidence type="ECO:0000256" key="10">
    <source>
        <dbReference type="PIRSR" id="PIRSR001400-1"/>
    </source>
</evidence>